<accession>A0AAD7ELM4</accession>
<feature type="domain" description="DUF6532" evidence="2">
    <location>
        <begin position="546"/>
        <end position="751"/>
    </location>
</feature>
<organism evidence="3 5">
    <name type="scientific">Mycena albidolilacea</name>
    <dbReference type="NCBI Taxonomy" id="1033008"/>
    <lineage>
        <taxon>Eukaryota</taxon>
        <taxon>Fungi</taxon>
        <taxon>Dikarya</taxon>
        <taxon>Basidiomycota</taxon>
        <taxon>Agaricomycotina</taxon>
        <taxon>Agaricomycetes</taxon>
        <taxon>Agaricomycetidae</taxon>
        <taxon>Agaricales</taxon>
        <taxon>Marasmiineae</taxon>
        <taxon>Mycenaceae</taxon>
        <taxon>Mycena</taxon>
    </lineage>
</organism>
<name>A0AAD7ELM4_9AGAR</name>
<feature type="compositionally biased region" description="Basic and acidic residues" evidence="1">
    <location>
        <begin position="49"/>
        <end position="69"/>
    </location>
</feature>
<protein>
    <recommendedName>
        <fullName evidence="2">DUF6532 domain-containing protein</fullName>
    </recommendedName>
</protein>
<reference evidence="3" key="1">
    <citation type="submission" date="2023-03" db="EMBL/GenBank/DDBJ databases">
        <title>Massive genome expansion in bonnet fungi (Mycena s.s.) driven by repeated elements and novel gene families across ecological guilds.</title>
        <authorList>
            <consortium name="Lawrence Berkeley National Laboratory"/>
            <person name="Harder C.B."/>
            <person name="Miyauchi S."/>
            <person name="Viragh M."/>
            <person name="Kuo A."/>
            <person name="Thoen E."/>
            <person name="Andreopoulos B."/>
            <person name="Lu D."/>
            <person name="Skrede I."/>
            <person name="Drula E."/>
            <person name="Henrissat B."/>
            <person name="Morin E."/>
            <person name="Kohler A."/>
            <person name="Barry K."/>
            <person name="LaButti K."/>
            <person name="Morin E."/>
            <person name="Salamov A."/>
            <person name="Lipzen A."/>
            <person name="Mereny Z."/>
            <person name="Hegedus B."/>
            <person name="Baldrian P."/>
            <person name="Stursova M."/>
            <person name="Weitz H."/>
            <person name="Taylor A."/>
            <person name="Grigoriev I.V."/>
            <person name="Nagy L.G."/>
            <person name="Martin F."/>
            <person name="Kauserud H."/>
        </authorList>
    </citation>
    <scope>NUCLEOTIDE SEQUENCE</scope>
    <source>
        <strain evidence="3">CBHHK002</strain>
    </source>
</reference>
<comment type="caution">
    <text evidence="3">The sequence shown here is derived from an EMBL/GenBank/DDBJ whole genome shotgun (WGS) entry which is preliminary data.</text>
</comment>
<feature type="compositionally biased region" description="Low complexity" evidence="1">
    <location>
        <begin position="352"/>
        <end position="369"/>
    </location>
</feature>
<dbReference type="EMBL" id="JARIHO010000034">
    <property type="protein sequence ID" value="KAJ7333389.1"/>
    <property type="molecule type" value="Genomic_DNA"/>
</dbReference>
<dbReference type="EMBL" id="JARIHO010000034">
    <property type="protein sequence ID" value="KAJ7333237.1"/>
    <property type="molecule type" value="Genomic_DNA"/>
</dbReference>
<evidence type="ECO:0000313" key="3">
    <source>
        <dbReference type="EMBL" id="KAJ7333237.1"/>
    </source>
</evidence>
<dbReference type="Proteomes" id="UP001218218">
    <property type="component" value="Unassembled WGS sequence"/>
</dbReference>
<dbReference type="AlphaFoldDB" id="A0AAD7ELM4"/>
<sequence length="800" mass="86931">MSTPSTKPLTAAEKRKITLAAKAEQEKREQAAFEAESKKNPGGRKAKVKANEKAVWKLDQSEASRKRTLSETAPAAEVVKKARGTKDTATVEQPVPAPKVKASTTGRKYVPATLDDSDDSAPKPAKPLYIDFTKIVPATIKSKSTSTKVKAVVTKGLKALAGVKSRAAKVGKAAAKKPRVIAESASEDEEAVSSEENSTDVTKSDQSDGEDVRDVSPNEDEFQSEVPHVVSGKSKVADDEVDDNSDINVEMKGHHGSESAHELFDSDNESIEIDKPRVKSKGQASRQGSVHELIKSDNESIEIDKPRVKSKGKAHREEKSEPDTDDTFSDAPRRVVFIDDSDSEMPLSVAKSAVSLRSGRSSAASWSSGQDLRVPDSDAEEDVAPSIVLPPKKKGKSASRKNQAYGGDDMRLHEAIAKSLSTIPVDTSDRRRSTGSEQDMVIDSKAVDSDGESRPAPKKVRKVSAARQKQDKLERPEVRPAPAVAGKLSKGLKTQLDRIAVASVDAASRPESEWHMSARIMFPAPGKDIGLTSQTEELKAVLRGCIEFIKLSLVFEDAYPAIVSRAGFARSYLLSAAQGPAAVHIKHRLETDLSFAARLADIPLDRINITRGDFKRIAAQEVPGLYRFAHLPAAEVRTIVTERLQDHRYIFPVDSATNRLKGELPFHHEAIVSVLKKAVFTGQFRTRNLDLFASTSVNHPDRVELPDAMVCLAATAVYGALVEYRATGILQNIPFTEGAYEDIYRNHMRTLIDTRATAPVALHRVLHRLYILVTESTAATATATGSSSVLINLVEVPESD</sequence>
<feature type="compositionally biased region" description="Basic and acidic residues" evidence="1">
    <location>
        <begin position="445"/>
        <end position="455"/>
    </location>
</feature>
<gene>
    <name evidence="4" type="ORF">DFH08DRAFT_1083805</name>
    <name evidence="3" type="ORF">DFH08DRAFT_939888</name>
</gene>
<feature type="compositionally biased region" description="Basic and acidic residues" evidence="1">
    <location>
        <begin position="249"/>
        <end position="264"/>
    </location>
</feature>
<feature type="compositionally biased region" description="Basic and acidic residues" evidence="1">
    <location>
        <begin position="23"/>
        <end position="39"/>
    </location>
</feature>
<feature type="region of interest" description="Disordered" evidence="1">
    <location>
        <begin position="23"/>
        <end position="125"/>
    </location>
</feature>
<dbReference type="InterPro" id="IPR045341">
    <property type="entry name" value="DUF6532"/>
</dbReference>
<proteinExistence type="predicted"/>
<keyword evidence="5" id="KW-1185">Reference proteome</keyword>
<evidence type="ECO:0000313" key="5">
    <source>
        <dbReference type="Proteomes" id="UP001218218"/>
    </source>
</evidence>
<feature type="compositionally biased region" description="Basic and acidic residues" evidence="1">
    <location>
        <begin position="292"/>
        <end position="307"/>
    </location>
</feature>
<evidence type="ECO:0000313" key="4">
    <source>
        <dbReference type="EMBL" id="KAJ7333389.1"/>
    </source>
</evidence>
<evidence type="ECO:0000259" key="2">
    <source>
        <dbReference type="Pfam" id="PF20149"/>
    </source>
</evidence>
<feature type="compositionally biased region" description="Basic residues" evidence="1">
    <location>
        <begin position="167"/>
        <end position="179"/>
    </location>
</feature>
<feature type="compositionally biased region" description="Basic and acidic residues" evidence="1">
    <location>
        <begin position="202"/>
        <end position="216"/>
    </location>
</feature>
<evidence type="ECO:0000256" key="1">
    <source>
        <dbReference type="SAM" id="MobiDB-lite"/>
    </source>
</evidence>
<feature type="compositionally biased region" description="Basic and acidic residues" evidence="1">
    <location>
        <begin position="468"/>
        <end position="478"/>
    </location>
</feature>
<dbReference type="Pfam" id="PF20149">
    <property type="entry name" value="DUF6532"/>
    <property type="match status" value="1"/>
</dbReference>
<feature type="region of interest" description="Disordered" evidence="1">
    <location>
        <begin position="167"/>
        <end position="480"/>
    </location>
</feature>